<comment type="function">
    <text evidence="4">Involved in the system for phosphate transport across the cytoplasmic membrane.</text>
</comment>
<dbReference type="GO" id="GO:0005576">
    <property type="term" value="C:extracellular region"/>
    <property type="evidence" value="ECO:0007669"/>
    <property type="project" value="UniProtKB-SubCell"/>
</dbReference>
<accession>A0AAW9RD86</accession>
<dbReference type="GO" id="GO:0006817">
    <property type="term" value="P:phosphate ion transport"/>
    <property type="evidence" value="ECO:0007669"/>
    <property type="project" value="UniProtKB-UniRule"/>
</dbReference>
<dbReference type="PANTHER" id="PTHR30570">
    <property type="entry name" value="PERIPLASMIC PHOSPHATE BINDING COMPONENT OF PHOSPHATE ABC TRANSPORTER"/>
    <property type="match status" value="1"/>
</dbReference>
<dbReference type="InterPro" id="IPR011862">
    <property type="entry name" value="Phos-bd"/>
</dbReference>
<evidence type="ECO:0000256" key="3">
    <source>
        <dbReference type="ARBA" id="ARBA00022729"/>
    </source>
</evidence>
<feature type="chain" id="PRO_5043100352" description="Phosphate-binding protein" evidence="4">
    <location>
        <begin position="21"/>
        <end position="295"/>
    </location>
</feature>
<keyword evidence="4" id="KW-0574">Periplasm</keyword>
<reference evidence="6 7" key="1">
    <citation type="submission" date="2024-02" db="EMBL/GenBank/DDBJ databases">
        <title>A novel Wenzhouxiangellaceae bacterium, isolated from coastal sediments.</title>
        <authorList>
            <person name="Du Z.-J."/>
            <person name="Ye Y.-Q."/>
            <person name="Zhang X.-Y."/>
        </authorList>
    </citation>
    <scope>NUCLEOTIDE SEQUENCE [LARGE SCALE GENOMIC DNA]</scope>
    <source>
        <strain evidence="6 7">CH-27</strain>
    </source>
</reference>
<gene>
    <name evidence="6" type="ORF">V3330_03870</name>
</gene>
<dbReference type="InterPro" id="IPR024370">
    <property type="entry name" value="PBP_domain"/>
</dbReference>
<evidence type="ECO:0000313" key="6">
    <source>
        <dbReference type="EMBL" id="MEJ8566758.1"/>
    </source>
</evidence>
<dbReference type="GO" id="GO:0007155">
    <property type="term" value="P:cell adhesion"/>
    <property type="evidence" value="ECO:0007669"/>
    <property type="project" value="UniProtKB-UniRule"/>
</dbReference>
<feature type="signal peptide" evidence="4">
    <location>
        <begin position="1"/>
        <end position="20"/>
    </location>
</feature>
<comment type="caution">
    <text evidence="6">The sequence shown here is derived from an EMBL/GenBank/DDBJ whole genome shotgun (WGS) entry which is preliminary data.</text>
</comment>
<protein>
    <recommendedName>
        <fullName evidence="4">Phosphate-binding protein</fullName>
    </recommendedName>
</protein>
<keyword evidence="7" id="KW-1185">Reference proteome</keyword>
<dbReference type="PROSITE" id="PS51257">
    <property type="entry name" value="PROKAR_LIPOPROTEIN"/>
    <property type="match status" value="1"/>
</dbReference>
<dbReference type="EMBL" id="JAZHOG010000002">
    <property type="protein sequence ID" value="MEJ8566758.1"/>
    <property type="molecule type" value="Genomic_DNA"/>
</dbReference>
<proteinExistence type="inferred from homology"/>
<comment type="similarity">
    <text evidence="1 4">Belongs to the PstS family.</text>
</comment>
<dbReference type="Pfam" id="PF12849">
    <property type="entry name" value="PBP_like_2"/>
    <property type="match status" value="1"/>
</dbReference>
<comment type="subcellular location">
    <subcellularLocation>
        <location evidence="4">Periplasm</location>
    </subcellularLocation>
    <subcellularLocation>
        <location evidence="4">Secreted</location>
    </subcellularLocation>
</comment>
<organism evidence="6 7">
    <name type="scientific">Elongatibacter sediminis</name>
    <dbReference type="NCBI Taxonomy" id="3119006"/>
    <lineage>
        <taxon>Bacteria</taxon>
        <taxon>Pseudomonadati</taxon>
        <taxon>Pseudomonadota</taxon>
        <taxon>Gammaproteobacteria</taxon>
        <taxon>Chromatiales</taxon>
        <taxon>Wenzhouxiangellaceae</taxon>
        <taxon>Elongatibacter</taxon>
    </lineage>
</organism>
<evidence type="ECO:0000313" key="7">
    <source>
        <dbReference type="Proteomes" id="UP001359886"/>
    </source>
</evidence>
<dbReference type="CDD" id="cd13653">
    <property type="entry name" value="PBP2_phosphate_like_1"/>
    <property type="match status" value="1"/>
</dbReference>
<evidence type="ECO:0000256" key="2">
    <source>
        <dbReference type="ARBA" id="ARBA00022448"/>
    </source>
</evidence>
<keyword evidence="4" id="KW-0592">Phosphate transport</keyword>
<dbReference type="PANTHER" id="PTHR30570:SF1">
    <property type="entry name" value="PHOSPHATE-BINDING PROTEIN PSTS"/>
    <property type="match status" value="1"/>
</dbReference>
<feature type="domain" description="PBP" evidence="5">
    <location>
        <begin position="28"/>
        <end position="272"/>
    </location>
</feature>
<dbReference type="SUPFAM" id="SSF53850">
    <property type="entry name" value="Periplasmic binding protein-like II"/>
    <property type="match status" value="1"/>
</dbReference>
<keyword evidence="3 4" id="KW-0732">Signal</keyword>
<dbReference type="GO" id="GO:0042597">
    <property type="term" value="C:periplasmic space"/>
    <property type="evidence" value="ECO:0007669"/>
    <property type="project" value="UniProtKB-SubCell"/>
</dbReference>
<dbReference type="AlphaFoldDB" id="A0AAW9RD86"/>
<dbReference type="InterPro" id="IPR050811">
    <property type="entry name" value="Phosphate_ABC_transporter"/>
</dbReference>
<dbReference type="Gene3D" id="3.40.190.10">
    <property type="entry name" value="Periplasmic binding protein-like II"/>
    <property type="match status" value="2"/>
</dbReference>
<keyword evidence="4" id="KW-0964">Secreted</keyword>
<evidence type="ECO:0000256" key="4">
    <source>
        <dbReference type="RuleBase" id="RU367119"/>
    </source>
</evidence>
<dbReference type="GO" id="GO:0042301">
    <property type="term" value="F:phosphate ion binding"/>
    <property type="evidence" value="ECO:0007669"/>
    <property type="project" value="UniProtKB-UniRule"/>
</dbReference>
<dbReference type="NCBIfam" id="TIGR02136">
    <property type="entry name" value="ptsS_2"/>
    <property type="match status" value="1"/>
</dbReference>
<name>A0AAW9RD86_9GAMM</name>
<sequence length="295" mass="30907">MSIKPAAFIAAAGLTALVAACGGGEQRQLIQNKGSDTLVNVAQAWAEAYQQVNPTVVVAVSGGGSGTGIAALINGTVDIANASREIKDEELELVHEHGYEAIEHVVGYDALAVFLHPDNPIEELSLEQLAKIYGDGGSATSWSDLGVNVPGCSDQSIIVVSRQNNSGTYAYFRETVLGDGDFRLGTRDMHGSKDVVDLVENTPCAIGYSGLAYANDHVNMVCISERTGEACVSPTVASASDGSYPIARSLLMYTNGEPTGVVKEYLDWVKSDTGQCIIMEKGYAPAKPVSCPAGS</sequence>
<evidence type="ECO:0000259" key="5">
    <source>
        <dbReference type="Pfam" id="PF12849"/>
    </source>
</evidence>
<evidence type="ECO:0000256" key="1">
    <source>
        <dbReference type="ARBA" id="ARBA00008725"/>
    </source>
</evidence>
<keyword evidence="2 4" id="KW-0813">Transport</keyword>
<dbReference type="Proteomes" id="UP001359886">
    <property type="component" value="Unassembled WGS sequence"/>
</dbReference>
<dbReference type="RefSeq" id="WP_354694079.1">
    <property type="nucleotide sequence ID" value="NZ_JAZHOG010000002.1"/>
</dbReference>